<dbReference type="Gramene" id="KRH70394">
    <property type="protein sequence ID" value="KRH70394"/>
    <property type="gene ID" value="GLYMA_02G088100"/>
</dbReference>
<accession>A0A0R0KUL7</accession>
<sequence>MCGSRDYELPLLCRHSHSVQTRSLRSTKHLPLSCRHTQPHRPRQHTTEFATFCRTIRCRSRSSFVPLPSPLCPESSRRHILI</sequence>
<reference evidence="1 2" key="1">
    <citation type="journal article" date="2010" name="Nature">
        <title>Genome sequence of the palaeopolyploid soybean.</title>
        <authorList>
            <person name="Schmutz J."/>
            <person name="Cannon S.B."/>
            <person name="Schlueter J."/>
            <person name="Ma J."/>
            <person name="Mitros T."/>
            <person name="Nelson W."/>
            <person name="Hyten D.L."/>
            <person name="Song Q."/>
            <person name="Thelen J.J."/>
            <person name="Cheng J."/>
            <person name="Xu D."/>
            <person name="Hellsten U."/>
            <person name="May G.D."/>
            <person name="Yu Y."/>
            <person name="Sakurai T."/>
            <person name="Umezawa T."/>
            <person name="Bhattacharyya M.K."/>
            <person name="Sandhu D."/>
            <person name="Valliyodan B."/>
            <person name="Lindquist E."/>
            <person name="Peto M."/>
            <person name="Grant D."/>
            <person name="Shu S."/>
            <person name="Goodstein D."/>
            <person name="Barry K."/>
            <person name="Futrell-Griggs M."/>
            <person name="Abernathy B."/>
            <person name="Du J."/>
            <person name="Tian Z."/>
            <person name="Zhu L."/>
            <person name="Gill N."/>
            <person name="Joshi T."/>
            <person name="Libault M."/>
            <person name="Sethuraman A."/>
            <person name="Zhang X.-C."/>
            <person name="Shinozaki K."/>
            <person name="Nguyen H.T."/>
            <person name="Wing R.A."/>
            <person name="Cregan P."/>
            <person name="Specht J."/>
            <person name="Grimwood J."/>
            <person name="Rokhsar D."/>
            <person name="Stacey G."/>
            <person name="Shoemaker R.C."/>
            <person name="Jackson S.A."/>
        </authorList>
    </citation>
    <scope>NUCLEOTIDE SEQUENCE</scope>
    <source>
        <strain evidence="2">cv. Williams 82</strain>
        <tissue evidence="1">Callus</tissue>
    </source>
</reference>
<evidence type="ECO:0000313" key="1">
    <source>
        <dbReference type="EMBL" id="KRH70394.1"/>
    </source>
</evidence>
<dbReference type="EnsemblPlants" id="KRH70394">
    <property type="protein sequence ID" value="KRH70394"/>
    <property type="gene ID" value="GLYMA_02G088100"/>
</dbReference>
<proteinExistence type="predicted"/>
<reference evidence="2" key="2">
    <citation type="submission" date="2018-02" db="UniProtKB">
        <authorList>
            <consortium name="EnsemblPlants"/>
        </authorList>
    </citation>
    <scope>IDENTIFICATION</scope>
    <source>
        <strain evidence="2">Williams 82</strain>
    </source>
</reference>
<name>A0A0R0KUL7_SOYBN</name>
<gene>
    <name evidence="2" type="primary">LOC100777730</name>
    <name evidence="1" type="ORF">GLYMA_02G088100</name>
</gene>
<evidence type="ECO:0000313" key="2">
    <source>
        <dbReference type="EnsemblPlants" id="KRH70394"/>
    </source>
</evidence>
<organism evidence="1">
    <name type="scientific">Glycine max</name>
    <name type="common">Soybean</name>
    <name type="synonym">Glycine hispida</name>
    <dbReference type="NCBI Taxonomy" id="3847"/>
    <lineage>
        <taxon>Eukaryota</taxon>
        <taxon>Viridiplantae</taxon>
        <taxon>Streptophyta</taxon>
        <taxon>Embryophyta</taxon>
        <taxon>Tracheophyta</taxon>
        <taxon>Spermatophyta</taxon>
        <taxon>Magnoliopsida</taxon>
        <taxon>eudicotyledons</taxon>
        <taxon>Gunneridae</taxon>
        <taxon>Pentapetalae</taxon>
        <taxon>rosids</taxon>
        <taxon>fabids</taxon>
        <taxon>Fabales</taxon>
        <taxon>Fabaceae</taxon>
        <taxon>Papilionoideae</taxon>
        <taxon>50 kb inversion clade</taxon>
        <taxon>NPAAA clade</taxon>
        <taxon>indigoferoid/millettioid clade</taxon>
        <taxon>Phaseoleae</taxon>
        <taxon>Glycine</taxon>
        <taxon>Glycine subgen. Soja</taxon>
    </lineage>
</organism>
<dbReference type="AlphaFoldDB" id="A0A0R0KUL7"/>
<dbReference type="EMBL" id="CM000835">
    <property type="protein sequence ID" value="KRH70394.1"/>
    <property type="molecule type" value="Genomic_DNA"/>
</dbReference>
<reference evidence="1" key="3">
    <citation type="submission" date="2018-07" db="EMBL/GenBank/DDBJ databases">
        <title>WGS assembly of Glycine max.</title>
        <authorList>
            <person name="Schmutz J."/>
            <person name="Cannon S."/>
            <person name="Schlueter J."/>
            <person name="Ma J."/>
            <person name="Mitros T."/>
            <person name="Nelson W."/>
            <person name="Hyten D."/>
            <person name="Song Q."/>
            <person name="Thelen J."/>
            <person name="Cheng J."/>
            <person name="Xu D."/>
            <person name="Hellsten U."/>
            <person name="May G."/>
            <person name="Yu Y."/>
            <person name="Sakurai T."/>
            <person name="Umezawa T."/>
            <person name="Bhattacharyya M."/>
            <person name="Sandhu D."/>
            <person name="Valliyodan B."/>
            <person name="Lindquist E."/>
            <person name="Peto M."/>
            <person name="Grant D."/>
            <person name="Shu S."/>
            <person name="Goodstein D."/>
            <person name="Barry K."/>
            <person name="Futrell-Griggs M."/>
            <person name="Abernathy B."/>
            <person name="Du J."/>
            <person name="Tian Z."/>
            <person name="Zhu L."/>
            <person name="Gill N."/>
            <person name="Joshi T."/>
            <person name="Libault M."/>
            <person name="Sethuraman A."/>
            <person name="Zhang X."/>
            <person name="Shinozaki K."/>
            <person name="Nguyen H."/>
            <person name="Wing R."/>
            <person name="Cregan P."/>
            <person name="Specht J."/>
            <person name="Grimwood J."/>
            <person name="Rokhsar D."/>
            <person name="Stacey G."/>
            <person name="Shoemaker R."/>
            <person name="Jackson S."/>
        </authorList>
    </citation>
    <scope>NUCLEOTIDE SEQUENCE</scope>
    <source>
        <tissue evidence="1">Callus</tissue>
    </source>
</reference>
<protein>
    <submittedName>
        <fullName evidence="1 2">Uncharacterized protein</fullName>
    </submittedName>
</protein>
<evidence type="ECO:0000313" key="3">
    <source>
        <dbReference type="Proteomes" id="UP000008827"/>
    </source>
</evidence>
<keyword evidence="3" id="KW-1185">Reference proteome</keyword>
<dbReference type="Proteomes" id="UP000008827">
    <property type="component" value="Chromosome 2"/>
</dbReference>